<protein>
    <submittedName>
        <fullName evidence="1">Uncharacterized protein</fullName>
    </submittedName>
</protein>
<dbReference type="EMBL" id="LKAM01000004">
    <property type="protein sequence ID" value="KUM48910.1"/>
    <property type="molecule type" value="Genomic_DNA"/>
</dbReference>
<reference evidence="1" key="1">
    <citation type="journal article" date="2015" name="Genome Biol. Evol.">
        <title>Organellar Genomes of White Spruce (Picea glauca): Assembly and Annotation.</title>
        <authorList>
            <person name="Jackman S.D."/>
            <person name="Warren R.L."/>
            <person name="Gibb E.A."/>
            <person name="Vandervalk B.P."/>
            <person name="Mohamadi H."/>
            <person name="Chu J."/>
            <person name="Raymond A."/>
            <person name="Pleasance S."/>
            <person name="Coope R."/>
            <person name="Wildung M.R."/>
            <person name="Ritland C.E."/>
            <person name="Bousquet J."/>
            <person name="Jones S.J."/>
            <person name="Bohlmann J."/>
            <person name="Birol I."/>
        </authorList>
    </citation>
    <scope>NUCLEOTIDE SEQUENCE [LARGE SCALE GENOMIC DNA]</scope>
    <source>
        <tissue evidence="1">Flushing bud</tissue>
    </source>
</reference>
<evidence type="ECO:0000313" key="1">
    <source>
        <dbReference type="EMBL" id="KUM48910.1"/>
    </source>
</evidence>
<geneLocation type="mitochondrion" evidence="1"/>
<organism evidence="1">
    <name type="scientific">Picea glauca</name>
    <name type="common">White spruce</name>
    <name type="synonym">Pinus glauca</name>
    <dbReference type="NCBI Taxonomy" id="3330"/>
    <lineage>
        <taxon>Eukaryota</taxon>
        <taxon>Viridiplantae</taxon>
        <taxon>Streptophyta</taxon>
        <taxon>Embryophyta</taxon>
        <taxon>Tracheophyta</taxon>
        <taxon>Spermatophyta</taxon>
        <taxon>Pinopsida</taxon>
        <taxon>Pinidae</taxon>
        <taxon>Conifers I</taxon>
        <taxon>Pinales</taxon>
        <taxon>Pinaceae</taxon>
        <taxon>Picea</taxon>
    </lineage>
</organism>
<comment type="caution">
    <text evidence="1">The sequence shown here is derived from an EMBL/GenBank/DDBJ whole genome shotgun (WGS) entry which is preliminary data.</text>
</comment>
<proteinExistence type="predicted"/>
<gene>
    <name evidence="1" type="ORF">ABT39_MTgene4246</name>
</gene>
<accession>A0A101M0T5</accession>
<keyword evidence="1" id="KW-0496">Mitochondrion</keyword>
<name>A0A101M0T5_PICGL</name>
<dbReference type="AlphaFoldDB" id="A0A101M0T5"/>
<sequence>MTFISDCIRYNVIRLSVQVDFGLTSPRRLFSSMIHKPKETLLKHDSKAWTSPRRTLKPKAKEKAF</sequence>